<reference evidence="1 2" key="1">
    <citation type="submission" date="2015-02" db="EMBL/GenBank/DDBJ databases">
        <title>Genome Sequencing of Rickettsiales.</title>
        <authorList>
            <person name="Daugherty S.C."/>
            <person name="Su Q."/>
            <person name="Abolude K."/>
            <person name="Beier-Sexton M."/>
            <person name="Carlyon J.A."/>
            <person name="Carter R."/>
            <person name="Day N.P."/>
            <person name="Dumler S.J."/>
            <person name="Dyachenko V."/>
            <person name="Godinez A."/>
            <person name="Kurtti T.J."/>
            <person name="Lichay M."/>
            <person name="Mullins K.E."/>
            <person name="Ott S."/>
            <person name="Pappas-Brown V."/>
            <person name="Paris D.H."/>
            <person name="Patel P."/>
            <person name="Richards A.L."/>
            <person name="Sadzewicz L."/>
            <person name="Sears K."/>
            <person name="Seidman D."/>
            <person name="Sengamalay N."/>
            <person name="Stenos J."/>
            <person name="Tallon L.J."/>
            <person name="Vincent G."/>
            <person name="Fraser C.M."/>
            <person name="Munderloh U."/>
            <person name="Dunning-Hotopp J.C."/>
        </authorList>
    </citation>
    <scope>NUCLEOTIDE SEQUENCE [LARGE SCALE GENOMIC DNA]</scope>
    <source>
        <strain evidence="1 2">RML An4</strain>
    </source>
</reference>
<accession>A0A0F3QC66</accession>
<dbReference type="PATRIC" id="fig|1359193.3.peg.707"/>
<keyword evidence="2" id="KW-1185">Reference proteome</keyword>
<evidence type="ECO:0000313" key="1">
    <source>
        <dbReference type="EMBL" id="KJV89746.1"/>
    </source>
</evidence>
<comment type="caution">
    <text evidence="1">The sequence shown here is derived from an EMBL/GenBank/DDBJ whole genome shotgun (WGS) entry which is preliminary data.</text>
</comment>
<evidence type="ECO:0000313" key="2">
    <source>
        <dbReference type="Proteomes" id="UP000033661"/>
    </source>
</evidence>
<name>A0A0F3QC66_RICBE</name>
<dbReference type="EMBL" id="LAOI01000001">
    <property type="protein sequence ID" value="KJV89746.1"/>
    <property type="molecule type" value="Genomic_DNA"/>
</dbReference>
<dbReference type="Proteomes" id="UP000033661">
    <property type="component" value="Unassembled WGS sequence"/>
</dbReference>
<proteinExistence type="predicted"/>
<protein>
    <submittedName>
        <fullName evidence="1">Uncharacterized protein</fullName>
    </submittedName>
</protein>
<sequence length="48" mass="5658">MILQDLFGKPNCRVCLWSRSLSTLVQTHRLFDLPTFEVSAVYLRNKLF</sequence>
<gene>
    <name evidence="1" type="ORF">RBEAN4_0731</name>
</gene>
<dbReference type="AlphaFoldDB" id="A0A0F3QC66"/>
<organism evidence="1 2">
    <name type="scientific">Rickettsia bellii str. RML An4</name>
    <dbReference type="NCBI Taxonomy" id="1359193"/>
    <lineage>
        <taxon>Bacteria</taxon>
        <taxon>Pseudomonadati</taxon>
        <taxon>Pseudomonadota</taxon>
        <taxon>Alphaproteobacteria</taxon>
        <taxon>Rickettsiales</taxon>
        <taxon>Rickettsiaceae</taxon>
        <taxon>Rickettsieae</taxon>
        <taxon>Rickettsia</taxon>
        <taxon>belli group</taxon>
    </lineage>
</organism>